<dbReference type="EMBL" id="JACASF010000014">
    <property type="protein sequence ID" value="KAF6434589.1"/>
    <property type="molecule type" value="Genomic_DNA"/>
</dbReference>
<comment type="similarity">
    <text evidence="2">Belongs to the SURF6 family.</text>
</comment>
<comment type="caution">
    <text evidence="6">The sequence shown here is derived from an EMBL/GenBank/DDBJ whole genome shotgun (WGS) entry which is preliminary data.</text>
</comment>
<proteinExistence type="inferred from homology"/>
<dbReference type="GO" id="GO:0042274">
    <property type="term" value="P:ribosomal small subunit biogenesis"/>
    <property type="evidence" value="ECO:0007669"/>
    <property type="project" value="TreeGrafter"/>
</dbReference>
<dbReference type="InterPro" id="IPR007019">
    <property type="entry name" value="SURF6"/>
</dbReference>
<dbReference type="Pfam" id="PF04935">
    <property type="entry name" value="SURF6"/>
    <property type="match status" value="1"/>
</dbReference>
<dbReference type="InParanoid" id="A0A7J8EHF2"/>
<feature type="compositionally biased region" description="Basic residues" evidence="4">
    <location>
        <begin position="141"/>
        <end position="158"/>
    </location>
</feature>
<sequence>MASLLAKDAYLQSLARKICSRPSPEPHKRKSGKTQGSEAAGPPKKKRKRAQKKSRERGQKAVEPQAQALGGKPRAASQARKPAAAKEEKTSGPVVSADGLAAESDSVFALEVLRQRLHEKIRTAQGQGGTNELSPAALEKRQRRKQERDRKKRKRKELRAKEKAAKAGGAAEAAEPPPEGPGKEAQRQPGLLFNKVEVSEEQPASKAQRRKEKRQKLKGNLTPLTGKNYRQLLERLQARQSRLEELREQDAGKARELESKMQWTTVLYKAEGVKVRDDEHLLQAALRRKEKRRAQRQRRWEKRTAHVVEKMQRRQDQRRQNLRKKKAAKAERRMEKARRKGRVLPGDLERAGLA</sequence>
<gene>
    <name evidence="6" type="ORF">HJG59_017646</name>
</gene>
<feature type="compositionally biased region" description="Basic residues" evidence="4">
    <location>
        <begin position="207"/>
        <end position="217"/>
    </location>
</feature>
<keyword evidence="3" id="KW-0539">Nucleus</keyword>
<reference evidence="6 7" key="1">
    <citation type="journal article" date="2020" name="Nature">
        <title>Six reference-quality genomes reveal evolution of bat adaptations.</title>
        <authorList>
            <person name="Jebb D."/>
            <person name="Huang Z."/>
            <person name="Pippel M."/>
            <person name="Hughes G.M."/>
            <person name="Lavrichenko K."/>
            <person name="Devanna P."/>
            <person name="Winkler S."/>
            <person name="Jermiin L.S."/>
            <person name="Skirmuntt E.C."/>
            <person name="Katzourakis A."/>
            <person name="Burkitt-Gray L."/>
            <person name="Ray D.A."/>
            <person name="Sullivan K.A.M."/>
            <person name="Roscito J.G."/>
            <person name="Kirilenko B.M."/>
            <person name="Davalos L.M."/>
            <person name="Corthals A.P."/>
            <person name="Power M.L."/>
            <person name="Jones G."/>
            <person name="Ransome R.D."/>
            <person name="Dechmann D.K.N."/>
            <person name="Locatelli A.G."/>
            <person name="Puechmaille S.J."/>
            <person name="Fedrigo O."/>
            <person name="Jarvis E.D."/>
            <person name="Hiller M."/>
            <person name="Vernes S.C."/>
            <person name="Myers E.W."/>
            <person name="Teeling E.C."/>
        </authorList>
    </citation>
    <scope>NUCLEOTIDE SEQUENCE [LARGE SCALE GENOMIC DNA]</scope>
    <source>
        <strain evidence="6">MMolMol1</strain>
        <tissue evidence="6">Muscle</tissue>
    </source>
</reference>
<dbReference type="GO" id="GO:0003723">
    <property type="term" value="F:RNA binding"/>
    <property type="evidence" value="ECO:0007669"/>
    <property type="project" value="TreeGrafter"/>
</dbReference>
<dbReference type="PANTHER" id="PTHR14369">
    <property type="entry name" value="SURFEIT LOCUS PROTEIN 6"/>
    <property type="match status" value="1"/>
</dbReference>
<dbReference type="GO" id="GO:0042273">
    <property type="term" value="P:ribosomal large subunit biogenesis"/>
    <property type="evidence" value="ECO:0007669"/>
    <property type="project" value="TreeGrafter"/>
</dbReference>
<evidence type="ECO:0000256" key="1">
    <source>
        <dbReference type="ARBA" id="ARBA00004123"/>
    </source>
</evidence>
<dbReference type="AlphaFoldDB" id="A0A7J8EHF2"/>
<feature type="compositionally biased region" description="Basic and acidic residues" evidence="4">
    <location>
        <begin position="308"/>
        <end position="319"/>
    </location>
</feature>
<evidence type="ECO:0000259" key="5">
    <source>
        <dbReference type="Pfam" id="PF04935"/>
    </source>
</evidence>
<evidence type="ECO:0000256" key="3">
    <source>
        <dbReference type="ARBA" id="ARBA00023242"/>
    </source>
</evidence>
<protein>
    <submittedName>
        <fullName evidence="6">Surfeit 6</fullName>
    </submittedName>
</protein>
<feature type="compositionally biased region" description="Basic residues" evidence="4">
    <location>
        <begin position="43"/>
        <end position="55"/>
    </location>
</feature>
<feature type="domain" description="Ribosomal RNA-processing protein 14/surfeit locus protein 6 C-terminal" evidence="5">
    <location>
        <begin position="137"/>
        <end position="334"/>
    </location>
</feature>
<dbReference type="GO" id="GO:0003677">
    <property type="term" value="F:DNA binding"/>
    <property type="evidence" value="ECO:0007669"/>
    <property type="project" value="TreeGrafter"/>
</dbReference>
<feature type="region of interest" description="Disordered" evidence="4">
    <location>
        <begin position="308"/>
        <end position="354"/>
    </location>
</feature>
<dbReference type="PANTHER" id="PTHR14369:SF0">
    <property type="entry name" value="SURFEIT LOCUS PROTEIN 6"/>
    <property type="match status" value="1"/>
</dbReference>
<evidence type="ECO:0000313" key="6">
    <source>
        <dbReference type="EMBL" id="KAF6434589.1"/>
    </source>
</evidence>
<accession>A0A7J8EHF2</accession>
<dbReference type="GO" id="GO:0005730">
    <property type="term" value="C:nucleolus"/>
    <property type="evidence" value="ECO:0007669"/>
    <property type="project" value="TreeGrafter"/>
</dbReference>
<dbReference type="Proteomes" id="UP000550707">
    <property type="component" value="Unassembled WGS sequence"/>
</dbReference>
<evidence type="ECO:0000256" key="4">
    <source>
        <dbReference type="SAM" id="MobiDB-lite"/>
    </source>
</evidence>
<name>A0A7J8EHF2_MOLMO</name>
<evidence type="ECO:0000313" key="7">
    <source>
        <dbReference type="Proteomes" id="UP000550707"/>
    </source>
</evidence>
<dbReference type="FunCoup" id="A0A7J8EHF2">
    <property type="interactions" value="1995"/>
</dbReference>
<evidence type="ECO:0000256" key="2">
    <source>
        <dbReference type="ARBA" id="ARBA00005904"/>
    </source>
</evidence>
<keyword evidence="7" id="KW-1185">Reference proteome</keyword>
<feature type="compositionally biased region" description="Low complexity" evidence="4">
    <location>
        <begin position="72"/>
        <end position="82"/>
    </location>
</feature>
<comment type="subcellular location">
    <subcellularLocation>
        <location evidence="1">Nucleus</location>
    </subcellularLocation>
</comment>
<feature type="region of interest" description="Disordered" evidence="4">
    <location>
        <begin position="16"/>
        <end position="101"/>
    </location>
</feature>
<feature type="region of interest" description="Disordered" evidence="4">
    <location>
        <begin position="121"/>
        <end position="228"/>
    </location>
</feature>
<organism evidence="6 7">
    <name type="scientific">Molossus molossus</name>
    <name type="common">Pallas' mastiff bat</name>
    <name type="synonym">Vespertilio molossus</name>
    <dbReference type="NCBI Taxonomy" id="27622"/>
    <lineage>
        <taxon>Eukaryota</taxon>
        <taxon>Metazoa</taxon>
        <taxon>Chordata</taxon>
        <taxon>Craniata</taxon>
        <taxon>Vertebrata</taxon>
        <taxon>Euteleostomi</taxon>
        <taxon>Mammalia</taxon>
        <taxon>Eutheria</taxon>
        <taxon>Laurasiatheria</taxon>
        <taxon>Chiroptera</taxon>
        <taxon>Yangochiroptera</taxon>
        <taxon>Molossidae</taxon>
        <taxon>Molossus</taxon>
    </lineage>
</organism>
<dbReference type="InterPro" id="IPR029190">
    <property type="entry name" value="Rrp14/SURF6_C"/>
</dbReference>